<evidence type="ECO:0000313" key="2">
    <source>
        <dbReference type="Proteomes" id="UP000803884"/>
    </source>
</evidence>
<comment type="caution">
    <text evidence="1">The sequence shown here is derived from an EMBL/GenBank/DDBJ whole genome shotgun (WGS) entry which is preliminary data.</text>
</comment>
<evidence type="ECO:0008006" key="3">
    <source>
        <dbReference type="Google" id="ProtNLM"/>
    </source>
</evidence>
<dbReference type="Proteomes" id="UP000803884">
    <property type="component" value="Unassembled WGS sequence"/>
</dbReference>
<keyword evidence="2" id="KW-1185">Reference proteome</keyword>
<gene>
    <name evidence="1" type="ORF">WHR41_02841</name>
</gene>
<dbReference type="EMBL" id="JAAQHG020000007">
    <property type="protein sequence ID" value="KAL1588285.1"/>
    <property type="molecule type" value="Genomic_DNA"/>
</dbReference>
<name>A0AB34KTX9_9PEZI</name>
<dbReference type="AlphaFoldDB" id="A0AB34KTX9"/>
<dbReference type="RefSeq" id="XP_069231390.1">
    <property type="nucleotide sequence ID" value="XM_069371447.1"/>
</dbReference>
<evidence type="ECO:0000313" key="1">
    <source>
        <dbReference type="EMBL" id="KAL1588285.1"/>
    </source>
</evidence>
<organism evidence="1 2">
    <name type="scientific">Cladosporium halotolerans</name>
    <dbReference type="NCBI Taxonomy" id="1052096"/>
    <lineage>
        <taxon>Eukaryota</taxon>
        <taxon>Fungi</taxon>
        <taxon>Dikarya</taxon>
        <taxon>Ascomycota</taxon>
        <taxon>Pezizomycotina</taxon>
        <taxon>Dothideomycetes</taxon>
        <taxon>Dothideomycetidae</taxon>
        <taxon>Cladosporiales</taxon>
        <taxon>Cladosporiaceae</taxon>
        <taxon>Cladosporium</taxon>
    </lineage>
</organism>
<reference evidence="1 2" key="1">
    <citation type="journal article" date="2020" name="Microbiol. Resour. Announc.">
        <title>Draft Genome Sequence of a Cladosporium Species Isolated from the Mesophotic Ascidian Didemnum maculosum.</title>
        <authorList>
            <person name="Gioti A."/>
            <person name="Siaperas R."/>
            <person name="Nikolaivits E."/>
            <person name="Le Goff G."/>
            <person name="Ouazzani J."/>
            <person name="Kotoulas G."/>
            <person name="Topakas E."/>
        </authorList>
    </citation>
    <scope>NUCLEOTIDE SEQUENCE [LARGE SCALE GENOMIC DNA]</scope>
    <source>
        <strain evidence="1 2">TM138-S3</strain>
    </source>
</reference>
<dbReference type="InterPro" id="IPR018803">
    <property type="entry name" value="Ish1/Msc1-like"/>
</dbReference>
<proteinExistence type="predicted"/>
<dbReference type="GeneID" id="96004285"/>
<dbReference type="Pfam" id="PF10281">
    <property type="entry name" value="Ish1"/>
    <property type="match status" value="1"/>
</dbReference>
<sequence>MPTPIDRAMNSRNLFFGFAGLVTAAAAWSIWGQDMFPQPEDPKGDPQKWSESELRQWLNSRNLQVTGKETREELLARVEANMRAPRT</sequence>
<protein>
    <recommendedName>
        <fullName evidence="3">STE24 endopeptidase</fullName>
    </recommendedName>
</protein>
<accession>A0AB34KTX9</accession>